<organism evidence="2 3">
    <name type="scientific">Protea cynaroides</name>
    <dbReference type="NCBI Taxonomy" id="273540"/>
    <lineage>
        <taxon>Eukaryota</taxon>
        <taxon>Viridiplantae</taxon>
        <taxon>Streptophyta</taxon>
        <taxon>Embryophyta</taxon>
        <taxon>Tracheophyta</taxon>
        <taxon>Spermatophyta</taxon>
        <taxon>Magnoliopsida</taxon>
        <taxon>Proteales</taxon>
        <taxon>Proteaceae</taxon>
        <taxon>Protea</taxon>
    </lineage>
</organism>
<dbReference type="EMBL" id="JAMYWD010000002">
    <property type="protein sequence ID" value="KAJ4978053.1"/>
    <property type="molecule type" value="Genomic_DNA"/>
</dbReference>
<proteinExistence type="predicted"/>
<accession>A0A9Q0KWA4</accession>
<gene>
    <name evidence="2" type="ORF">NE237_008833</name>
</gene>
<name>A0A9Q0KWA4_9MAGN</name>
<evidence type="ECO:0000313" key="2">
    <source>
        <dbReference type="EMBL" id="KAJ4978053.1"/>
    </source>
</evidence>
<feature type="region of interest" description="Disordered" evidence="1">
    <location>
        <begin position="34"/>
        <end position="56"/>
    </location>
</feature>
<evidence type="ECO:0000313" key="3">
    <source>
        <dbReference type="Proteomes" id="UP001141806"/>
    </source>
</evidence>
<keyword evidence="3" id="KW-1185">Reference proteome</keyword>
<reference evidence="2" key="1">
    <citation type="journal article" date="2023" name="Plant J.">
        <title>The genome of the king protea, Protea cynaroides.</title>
        <authorList>
            <person name="Chang J."/>
            <person name="Duong T.A."/>
            <person name="Schoeman C."/>
            <person name="Ma X."/>
            <person name="Roodt D."/>
            <person name="Barker N."/>
            <person name="Li Z."/>
            <person name="Van de Peer Y."/>
            <person name="Mizrachi E."/>
        </authorList>
    </citation>
    <scope>NUCLEOTIDE SEQUENCE</scope>
    <source>
        <tissue evidence="2">Young leaves</tissue>
    </source>
</reference>
<protein>
    <submittedName>
        <fullName evidence="2">Uncharacterized protein</fullName>
    </submittedName>
</protein>
<comment type="caution">
    <text evidence="2">The sequence shown here is derived from an EMBL/GenBank/DDBJ whole genome shotgun (WGS) entry which is preliminary data.</text>
</comment>
<sequence>MGVPRIFGGTMETTLIGWRNEPTRQKEVLLSWGPSIGEVPGHGRSTTGSAGGLADPPTRVLQIELGTRKSGEEGTQCFAVAAVECEWISDSVIAYDVFFCDTWEEQKTFGTSSMRGVLDGEKNPRYPLRMLGSL</sequence>
<dbReference type="Proteomes" id="UP001141806">
    <property type="component" value="Unassembled WGS sequence"/>
</dbReference>
<dbReference type="AlphaFoldDB" id="A0A9Q0KWA4"/>
<evidence type="ECO:0000256" key="1">
    <source>
        <dbReference type="SAM" id="MobiDB-lite"/>
    </source>
</evidence>